<feature type="transmembrane region" description="Helical" evidence="2">
    <location>
        <begin position="30"/>
        <end position="48"/>
    </location>
</feature>
<evidence type="ECO:0000256" key="2">
    <source>
        <dbReference type="SAM" id="Phobius"/>
    </source>
</evidence>
<feature type="compositionally biased region" description="Basic and acidic residues" evidence="1">
    <location>
        <begin position="143"/>
        <end position="163"/>
    </location>
</feature>
<dbReference type="EMBL" id="CP005986">
    <property type="protein sequence ID" value="AIA56026.1"/>
    <property type="molecule type" value="Genomic_DNA"/>
</dbReference>
<reference evidence="3 4" key="1">
    <citation type="journal article" date="2009" name="J. Bacteriol.">
        <title>Draft genome sequence of the extremely acidophilic bacterium Acidithiobacillus caldus ATCC 51756 reveals metabolic versatility in the genus Acidithiobacillus.</title>
        <authorList>
            <person name="Valdes J."/>
            <person name="Quatrini R."/>
            <person name="Hallberg K."/>
            <person name="Dopson M."/>
            <person name="Valenzuela P.D."/>
            <person name="Holmes D.S."/>
        </authorList>
    </citation>
    <scope>NUCLEOTIDE SEQUENCE [LARGE SCALE GENOMIC DNA]</scope>
    <source>
        <strain evidence="4">ATCC 51756 / DSM 8584 / KU</strain>
    </source>
</reference>
<organism evidence="3 4">
    <name type="scientific">Acidithiobacillus caldus (strain ATCC 51756 / DSM 8584 / KU)</name>
    <dbReference type="NCBI Taxonomy" id="637389"/>
    <lineage>
        <taxon>Bacteria</taxon>
        <taxon>Pseudomonadati</taxon>
        <taxon>Pseudomonadota</taxon>
        <taxon>Acidithiobacillia</taxon>
        <taxon>Acidithiobacillales</taxon>
        <taxon>Acidithiobacillaceae</taxon>
        <taxon>Acidithiobacillus</taxon>
    </lineage>
</organism>
<accession>A0A060A195</accession>
<dbReference type="Proteomes" id="UP000005522">
    <property type="component" value="Chromosome"/>
</dbReference>
<feature type="transmembrane region" description="Helical" evidence="2">
    <location>
        <begin position="54"/>
        <end position="87"/>
    </location>
</feature>
<evidence type="ECO:0000313" key="4">
    <source>
        <dbReference type="Proteomes" id="UP000005522"/>
    </source>
</evidence>
<dbReference type="eggNOG" id="ENOG50344FM">
    <property type="taxonomic scope" value="Bacteria"/>
</dbReference>
<dbReference type="AlphaFoldDB" id="A0A060A195"/>
<sequence length="196" mass="22019">MPEAWEKLDLHGAGLQSLQIRLKKLQKKPLWTYLSWLGFPLGLHRFYLHRRRAWIFPAAGIAVLALALLAPWYLAALAAVILAALALHDLRHLSAWLGDYNKEMRKQAWFAQNAPAAPQNYRGRADTVEDAPDYQTELEGYRRIKESERGGHPAGDTKPERKGFGPGQRRLSFAEQEKLLAELSKKKGGEGPDASA</sequence>
<dbReference type="HOGENOM" id="CLU_1387672_0_0_6"/>
<gene>
    <name evidence="3" type="ORF">Acaty_c2172</name>
</gene>
<feature type="region of interest" description="Disordered" evidence="1">
    <location>
        <begin position="143"/>
        <end position="169"/>
    </location>
</feature>
<evidence type="ECO:0008006" key="5">
    <source>
        <dbReference type="Google" id="ProtNLM"/>
    </source>
</evidence>
<keyword evidence="2" id="KW-0472">Membrane</keyword>
<protein>
    <recommendedName>
        <fullName evidence="5">TM2 domain-containing protein</fullName>
    </recommendedName>
</protein>
<evidence type="ECO:0000313" key="3">
    <source>
        <dbReference type="EMBL" id="AIA56026.1"/>
    </source>
</evidence>
<name>A0A060A195_ACICK</name>
<evidence type="ECO:0000256" key="1">
    <source>
        <dbReference type="SAM" id="MobiDB-lite"/>
    </source>
</evidence>
<keyword evidence="2" id="KW-0812">Transmembrane</keyword>
<keyword evidence="2" id="KW-1133">Transmembrane helix</keyword>
<dbReference type="KEGG" id="acz:Acaty_c2172"/>
<dbReference type="RefSeq" id="WP_004868516.1">
    <property type="nucleotide sequence ID" value="NZ_CP005986.1"/>
</dbReference>
<proteinExistence type="predicted"/>